<feature type="region of interest" description="Disordered" evidence="1">
    <location>
        <begin position="19"/>
        <end position="47"/>
    </location>
</feature>
<dbReference type="EMBL" id="AZIL01000981">
    <property type="protein sequence ID" value="EWM25261.1"/>
    <property type="molecule type" value="Genomic_DNA"/>
</dbReference>
<protein>
    <submittedName>
        <fullName evidence="2">Uncharacterized protein</fullName>
    </submittedName>
</protein>
<name>W7TX81_9STRA</name>
<evidence type="ECO:0000313" key="3">
    <source>
        <dbReference type="Proteomes" id="UP000019335"/>
    </source>
</evidence>
<feature type="compositionally biased region" description="Basic residues" evidence="1">
    <location>
        <begin position="22"/>
        <end position="35"/>
    </location>
</feature>
<organism evidence="2 3">
    <name type="scientific">Nannochloropsis gaditana</name>
    <dbReference type="NCBI Taxonomy" id="72520"/>
    <lineage>
        <taxon>Eukaryota</taxon>
        <taxon>Sar</taxon>
        <taxon>Stramenopiles</taxon>
        <taxon>Ochrophyta</taxon>
        <taxon>Eustigmatophyceae</taxon>
        <taxon>Eustigmatales</taxon>
        <taxon>Monodopsidaceae</taxon>
        <taxon>Nannochloropsis</taxon>
    </lineage>
</organism>
<evidence type="ECO:0000313" key="2">
    <source>
        <dbReference type="EMBL" id="EWM25261.1"/>
    </source>
</evidence>
<comment type="caution">
    <text evidence="2">The sequence shown here is derived from an EMBL/GenBank/DDBJ whole genome shotgun (WGS) entry which is preliminary data.</text>
</comment>
<sequence>MPRMAGWQYVRMKREAMARRTGPWRRGGRARRRRCTSVEVKREGQREGGRSVFDEYVAEHSKEESVIFFDKVHLSNSPFRKSMYIHANGTTSQTCKSTLHSRPCQSRMQQHCIRQNE</sequence>
<accession>W7TX81</accession>
<gene>
    <name evidence="2" type="ORF">Naga_101244g2</name>
</gene>
<proteinExistence type="predicted"/>
<dbReference type="AlphaFoldDB" id="W7TX81"/>
<dbReference type="Proteomes" id="UP000019335">
    <property type="component" value="Chromosome 11"/>
</dbReference>
<keyword evidence="3" id="KW-1185">Reference proteome</keyword>
<reference evidence="2 3" key="1">
    <citation type="journal article" date="2014" name="Mol. Plant">
        <title>Chromosome Scale Genome Assembly and Transcriptome Profiling of Nannochloropsis gaditana in Nitrogen Depletion.</title>
        <authorList>
            <person name="Corteggiani Carpinelli E."/>
            <person name="Telatin A."/>
            <person name="Vitulo N."/>
            <person name="Forcato C."/>
            <person name="D'Angelo M."/>
            <person name="Schiavon R."/>
            <person name="Vezzi A."/>
            <person name="Giacometti G.M."/>
            <person name="Morosinotto T."/>
            <person name="Valle G."/>
        </authorList>
    </citation>
    <scope>NUCLEOTIDE SEQUENCE [LARGE SCALE GENOMIC DNA]</scope>
    <source>
        <strain evidence="2 3">B-31</strain>
    </source>
</reference>
<evidence type="ECO:0000256" key="1">
    <source>
        <dbReference type="SAM" id="MobiDB-lite"/>
    </source>
</evidence>